<dbReference type="Proteomes" id="UP000002494">
    <property type="component" value="Chromosome 1"/>
</dbReference>
<keyword evidence="5" id="KW-0479">Metal-binding</keyword>
<evidence type="ECO:0000256" key="7">
    <source>
        <dbReference type="RuleBase" id="RU000356"/>
    </source>
</evidence>
<protein>
    <submittedName>
        <fullName evidence="9">Hemoglobin subunit epsilon 1 like, pseudogene 1</fullName>
    </submittedName>
</protein>
<gene>
    <name evidence="9" type="primary">Hbe1l-ps1</name>
</gene>
<dbReference type="GeneTree" id="ENSGT00940000156216"/>
<evidence type="ECO:0000256" key="6">
    <source>
        <dbReference type="ARBA" id="ARBA00023004"/>
    </source>
</evidence>
<evidence type="ECO:0000256" key="5">
    <source>
        <dbReference type="ARBA" id="ARBA00022723"/>
    </source>
</evidence>
<reference evidence="9" key="2">
    <citation type="submission" date="2025-08" db="UniProtKB">
        <authorList>
            <consortium name="Ensembl"/>
        </authorList>
    </citation>
    <scope>IDENTIFICATION</scope>
    <source>
        <strain evidence="9">Brown Norway</strain>
    </source>
</reference>
<evidence type="ECO:0000313" key="9">
    <source>
        <dbReference type="Ensembl" id="ENSRNOP00000105705.1"/>
    </source>
</evidence>
<evidence type="ECO:0000256" key="1">
    <source>
        <dbReference type="ARBA" id="ARBA00008705"/>
    </source>
</evidence>
<dbReference type="PRINTS" id="PR00814">
    <property type="entry name" value="BETAHAEM"/>
</dbReference>
<keyword evidence="10" id="KW-1185">Reference proteome</keyword>
<reference evidence="9" key="3">
    <citation type="submission" date="2025-09" db="UniProtKB">
        <authorList>
            <consortium name="Ensembl"/>
        </authorList>
    </citation>
    <scope>IDENTIFICATION</scope>
    <source>
        <strain evidence="9">Brown Norway</strain>
    </source>
</reference>
<keyword evidence="2 7" id="KW-0813">Transport</keyword>
<dbReference type="InterPro" id="IPR050056">
    <property type="entry name" value="Hemoglobin_oxygen_transport"/>
</dbReference>
<organism evidence="9 10">
    <name type="scientific">Rattus norvegicus</name>
    <name type="common">Rat</name>
    <dbReference type="NCBI Taxonomy" id="10116"/>
    <lineage>
        <taxon>Eukaryota</taxon>
        <taxon>Metazoa</taxon>
        <taxon>Chordata</taxon>
        <taxon>Craniata</taxon>
        <taxon>Vertebrata</taxon>
        <taxon>Euteleostomi</taxon>
        <taxon>Mammalia</taxon>
        <taxon>Eutheria</taxon>
        <taxon>Euarchontoglires</taxon>
        <taxon>Glires</taxon>
        <taxon>Rodentia</taxon>
        <taxon>Myomorpha</taxon>
        <taxon>Muroidea</taxon>
        <taxon>Muridae</taxon>
        <taxon>Murinae</taxon>
        <taxon>Rattus</taxon>
    </lineage>
</organism>
<feature type="domain" description="Globin" evidence="8">
    <location>
        <begin position="3"/>
        <end position="138"/>
    </location>
</feature>
<proteinExistence type="inferred from homology"/>
<dbReference type="InterPro" id="IPR012292">
    <property type="entry name" value="Globin/Proto"/>
</dbReference>
<evidence type="ECO:0000256" key="2">
    <source>
        <dbReference type="ARBA" id="ARBA00022448"/>
    </source>
</evidence>
<keyword evidence="4 7" id="KW-0561">Oxygen transport</keyword>
<sequence>MNHFTCEEKAAIKSIWEKVNVADDGAEALTRLLVVYPWTQRFFESFGDLSCPSATMNNPKVKAHGKKVLEDNLKKVFAHLSELHCDKLHVDPENFKLLGNMIVIVLSSCFGDAFTPMVQASWQKMVNNVASALAPKYH</sequence>
<evidence type="ECO:0000313" key="10">
    <source>
        <dbReference type="Proteomes" id="UP000002494"/>
    </source>
</evidence>
<evidence type="ECO:0000256" key="4">
    <source>
        <dbReference type="ARBA" id="ARBA00022621"/>
    </source>
</evidence>
<dbReference type="Pfam" id="PF00042">
    <property type="entry name" value="Globin"/>
    <property type="match status" value="1"/>
</dbReference>
<reference evidence="9" key="1">
    <citation type="submission" date="2024-01" db="EMBL/GenBank/DDBJ databases">
        <title>GRCr8: a new rat reference genome assembly contstructed from accurate long reads and long range scaffolding.</title>
        <authorList>
            <person name="Doris P.A."/>
            <person name="Kalbfleisch T."/>
            <person name="Li K."/>
            <person name="Howe K."/>
            <person name="Wood J."/>
        </authorList>
    </citation>
    <scope>NUCLEOTIDE SEQUENCE [LARGE SCALE GENOMIC DNA]</scope>
    <source>
        <strain evidence="9">Brown Norway</strain>
    </source>
</reference>
<dbReference type="Gene3D" id="1.10.490.10">
    <property type="entry name" value="Globins"/>
    <property type="match status" value="1"/>
</dbReference>
<dbReference type="PROSITE" id="PS01033">
    <property type="entry name" value="GLOBIN"/>
    <property type="match status" value="1"/>
</dbReference>
<dbReference type="InterPro" id="IPR009050">
    <property type="entry name" value="Globin-like_sf"/>
</dbReference>
<dbReference type="PANTHER" id="PTHR11442:SF84">
    <property type="entry name" value="HEMOGLOBIN SUBUNIT EPSILON-Y2"/>
    <property type="match status" value="1"/>
</dbReference>
<dbReference type="CDD" id="cd08925">
    <property type="entry name" value="Hb-beta-like"/>
    <property type="match status" value="1"/>
</dbReference>
<comment type="similarity">
    <text evidence="1 7">Belongs to the globin family.</text>
</comment>
<dbReference type="RGD" id="1591909">
    <property type="gene designation" value="Hbe1l-ps1"/>
</dbReference>
<evidence type="ECO:0000256" key="3">
    <source>
        <dbReference type="ARBA" id="ARBA00022617"/>
    </source>
</evidence>
<dbReference type="SUPFAM" id="SSF46458">
    <property type="entry name" value="Globin-like"/>
    <property type="match status" value="1"/>
</dbReference>
<name>A0ABK0LPK6_RAT</name>
<dbReference type="InterPro" id="IPR002337">
    <property type="entry name" value="Hemoglobin_b"/>
</dbReference>
<dbReference type="PANTHER" id="PTHR11442">
    <property type="entry name" value="HEMOGLOBIN FAMILY MEMBER"/>
    <property type="match status" value="1"/>
</dbReference>
<dbReference type="Ensembl" id="ENSRNOT00000100068.3">
    <property type="protein sequence ID" value="ENSRNOP00000105705.1"/>
    <property type="gene ID" value="ENSRNOG00000070394.2"/>
</dbReference>
<keyword evidence="6" id="KW-0408">Iron</keyword>
<dbReference type="InterPro" id="IPR000971">
    <property type="entry name" value="Globin"/>
</dbReference>
<evidence type="ECO:0000259" key="8">
    <source>
        <dbReference type="PROSITE" id="PS01033"/>
    </source>
</evidence>
<keyword evidence="3 7" id="KW-0349">Heme</keyword>
<accession>A0ABK0LPK6</accession>